<dbReference type="RefSeq" id="WP_346750499.1">
    <property type="nucleotide sequence ID" value="NZ_JAUJEA010000001.1"/>
</dbReference>
<evidence type="ECO:0000259" key="2">
    <source>
        <dbReference type="Pfam" id="PF18962"/>
    </source>
</evidence>
<accession>A0ABT8KID4</accession>
<evidence type="ECO:0000313" key="3">
    <source>
        <dbReference type="EMBL" id="MDN5200476.1"/>
    </source>
</evidence>
<gene>
    <name evidence="3" type="ORF">QQ008_03865</name>
</gene>
<evidence type="ECO:0000313" key="4">
    <source>
        <dbReference type="Proteomes" id="UP001172082"/>
    </source>
</evidence>
<feature type="domain" description="Secretion system C-terminal sorting" evidence="2">
    <location>
        <begin position="158"/>
        <end position="233"/>
    </location>
</feature>
<protein>
    <submittedName>
        <fullName evidence="3">T9SS type A sorting domain-containing protein</fullName>
    </submittedName>
</protein>
<name>A0ABT8KID4_9BACT</name>
<keyword evidence="4" id="KW-1185">Reference proteome</keyword>
<dbReference type="Pfam" id="PF18962">
    <property type="entry name" value="Por_Secre_tail"/>
    <property type="match status" value="1"/>
</dbReference>
<feature type="signal peptide" evidence="1">
    <location>
        <begin position="1"/>
        <end position="19"/>
    </location>
</feature>
<dbReference type="EMBL" id="JAUJEA010000001">
    <property type="protein sequence ID" value="MDN5200476.1"/>
    <property type="molecule type" value="Genomic_DNA"/>
</dbReference>
<dbReference type="Proteomes" id="UP001172082">
    <property type="component" value="Unassembled WGS sequence"/>
</dbReference>
<comment type="caution">
    <text evidence="3">The sequence shown here is derived from an EMBL/GenBank/DDBJ whole genome shotgun (WGS) entry which is preliminary data.</text>
</comment>
<reference evidence="3" key="1">
    <citation type="submission" date="2023-06" db="EMBL/GenBank/DDBJ databases">
        <title>Genomic of Parafulvivirga corallium.</title>
        <authorList>
            <person name="Wang G."/>
        </authorList>
    </citation>
    <scope>NUCLEOTIDE SEQUENCE</scope>
    <source>
        <strain evidence="3">BMA10</strain>
    </source>
</reference>
<proteinExistence type="predicted"/>
<evidence type="ECO:0000256" key="1">
    <source>
        <dbReference type="SAM" id="SignalP"/>
    </source>
</evidence>
<dbReference type="InterPro" id="IPR026444">
    <property type="entry name" value="Secre_tail"/>
</dbReference>
<keyword evidence="1" id="KW-0732">Signal</keyword>
<sequence>MKAFFSILAAILLSSFLQAQSLEIIDSSEEVVGVIGTELRADIKIRNISDKAIFLKVRRVESHISTGEKNYLCLNGDCFDASVDLIPRTIKLDPNETIEGFASVLEAGIAESESRVKYIFYDRNNPNDAIEYEQMFKVLEEKPKSLLLNNKNIQISNVYPNPIHQVAFINYQLLNREANAKIVIHNVLGSIVGEYALSPFESRIKIETAEFNPGVYFYTLYLDNDNILTKKFIKER</sequence>
<dbReference type="NCBIfam" id="TIGR04183">
    <property type="entry name" value="Por_Secre_tail"/>
    <property type="match status" value="1"/>
</dbReference>
<feature type="chain" id="PRO_5046627468" evidence="1">
    <location>
        <begin position="20"/>
        <end position="236"/>
    </location>
</feature>
<organism evidence="3 4">
    <name type="scientific">Splendidivirga corallicola</name>
    <dbReference type="NCBI Taxonomy" id="3051826"/>
    <lineage>
        <taxon>Bacteria</taxon>
        <taxon>Pseudomonadati</taxon>
        <taxon>Bacteroidota</taxon>
        <taxon>Cytophagia</taxon>
        <taxon>Cytophagales</taxon>
        <taxon>Splendidivirgaceae</taxon>
        <taxon>Splendidivirga</taxon>
    </lineage>
</organism>